<keyword evidence="1" id="KW-1133">Transmembrane helix</keyword>
<keyword evidence="1" id="KW-0812">Transmembrane</keyword>
<evidence type="ECO:0000313" key="3">
    <source>
        <dbReference type="Proteomes" id="UP000092651"/>
    </source>
</evidence>
<reference evidence="2 3" key="1">
    <citation type="submission" date="2016-07" db="EMBL/GenBank/DDBJ databases">
        <authorList>
            <person name="Jeong J.-J."/>
            <person name="Kim D.W."/>
            <person name="Sang M.K."/>
            <person name="Choi I.-G."/>
            <person name="Kim K.D."/>
        </authorList>
    </citation>
    <scope>NUCLEOTIDE SEQUENCE [LARGE SCALE GENOMIC DNA]</scope>
    <source>
        <strain evidence="2 3">UTM-3</strain>
    </source>
</reference>
<evidence type="ECO:0000256" key="1">
    <source>
        <dbReference type="SAM" id="Phobius"/>
    </source>
</evidence>
<evidence type="ECO:0000313" key="2">
    <source>
        <dbReference type="EMBL" id="OCA72086.1"/>
    </source>
</evidence>
<dbReference type="RefSeq" id="WP_065394314.1">
    <property type="nucleotide sequence ID" value="NZ_MAYH01000023.1"/>
</dbReference>
<protein>
    <submittedName>
        <fullName evidence="2">Uncharacterized protein</fullName>
    </submittedName>
</protein>
<keyword evidence="1" id="KW-0472">Membrane</keyword>
<feature type="transmembrane region" description="Helical" evidence="1">
    <location>
        <begin position="6"/>
        <end position="26"/>
    </location>
</feature>
<name>A0A1B8ZKH4_9FLAO</name>
<accession>A0A1B8ZKH4</accession>
<gene>
    <name evidence="2" type="ORF">BBI01_07990</name>
</gene>
<comment type="caution">
    <text evidence="2">The sequence shown here is derived from an EMBL/GenBank/DDBJ whole genome shotgun (WGS) entry which is preliminary data.</text>
</comment>
<sequence>MDDMSSLFVGAFILTILIYIGCITYVNHMRKAFFQHIKKRNYQLIKNVDIRFKDIPRRNTGGYAFNTADIIFLDQEIFILPHNKPIMHLSQSSEIFPGAQDKYKLSYFSIQQNILEIKATRNTFDVNFTLNFENKDFDLPSVDRNL</sequence>
<organism evidence="2 3">
    <name type="scientific">Chryseobacterium artocarpi</name>
    <dbReference type="NCBI Taxonomy" id="1414727"/>
    <lineage>
        <taxon>Bacteria</taxon>
        <taxon>Pseudomonadati</taxon>
        <taxon>Bacteroidota</taxon>
        <taxon>Flavobacteriia</taxon>
        <taxon>Flavobacteriales</taxon>
        <taxon>Weeksellaceae</taxon>
        <taxon>Chryseobacterium group</taxon>
        <taxon>Chryseobacterium</taxon>
    </lineage>
</organism>
<dbReference type="AlphaFoldDB" id="A0A1B8ZKH4"/>
<dbReference type="EMBL" id="MAYH01000023">
    <property type="protein sequence ID" value="OCA72086.1"/>
    <property type="molecule type" value="Genomic_DNA"/>
</dbReference>
<proteinExistence type="predicted"/>
<dbReference type="Proteomes" id="UP000092651">
    <property type="component" value="Unassembled WGS sequence"/>
</dbReference>
<keyword evidence="3" id="KW-1185">Reference proteome</keyword>